<organism evidence="1 2">
    <name type="scientific">Thiothrix nivea (strain ATCC 35100 / DSM 5205 / JP2)</name>
    <dbReference type="NCBI Taxonomy" id="870187"/>
    <lineage>
        <taxon>Bacteria</taxon>
        <taxon>Pseudomonadati</taxon>
        <taxon>Pseudomonadota</taxon>
        <taxon>Gammaproteobacteria</taxon>
        <taxon>Thiotrichales</taxon>
        <taxon>Thiotrichaceae</taxon>
        <taxon>Thiothrix</taxon>
    </lineage>
</organism>
<accession>A0A656H9S9</accession>
<dbReference type="RefSeq" id="WP_002707640.1">
    <property type="nucleotide sequence ID" value="NZ_JH651384.1"/>
</dbReference>
<dbReference type="Proteomes" id="UP000005317">
    <property type="component" value="Unassembled WGS sequence"/>
</dbReference>
<gene>
    <name evidence="1" type="ORF">Thini_1069</name>
</gene>
<dbReference type="EMBL" id="JH651384">
    <property type="protein sequence ID" value="EIJ33691.1"/>
    <property type="molecule type" value="Genomic_DNA"/>
</dbReference>
<dbReference type="AlphaFoldDB" id="A0A656H9S9"/>
<sequence>MHWGIFTQDERQTTRYRLDLAAIEASLREVQADFERINISLDSPRDAFSDEVVSNMLAGYRCVDEALHLGIDLFMLGNSARILELNNLILCGDGPVKRQQLASHLKASEKRFYQQPDGIGDLMEWLERHKHEPVWERAAGIYIHILSTPQLFIEGNHRTAMLIVSYVLAREGQPPFVLSKKNIRAYFDPSKHVFYRNRHSLAMIWQWPRLQHEIAELLRKHASPEFLLADDV</sequence>
<dbReference type="OrthoDB" id="371214at2"/>
<dbReference type="InterPro" id="IPR036597">
    <property type="entry name" value="Fido-like_dom_sf"/>
</dbReference>
<keyword evidence="2" id="KW-1185">Reference proteome</keyword>
<evidence type="ECO:0008006" key="3">
    <source>
        <dbReference type="Google" id="ProtNLM"/>
    </source>
</evidence>
<dbReference type="SUPFAM" id="SSF140931">
    <property type="entry name" value="Fic-like"/>
    <property type="match status" value="1"/>
</dbReference>
<reference evidence="2" key="1">
    <citation type="journal article" date="2011" name="Stand. Genomic Sci.">
        <title>Genome sequence of the filamentous, gliding Thiothrix nivea neotype strain (JP2(T)).</title>
        <authorList>
            <person name="Lapidus A."/>
            <person name="Nolan M."/>
            <person name="Lucas S."/>
            <person name="Glavina Del Rio T."/>
            <person name="Tice H."/>
            <person name="Cheng J.F."/>
            <person name="Tapia R."/>
            <person name="Han C."/>
            <person name="Goodwin L."/>
            <person name="Pitluck S."/>
            <person name="Liolios K."/>
            <person name="Pagani I."/>
            <person name="Ivanova N."/>
            <person name="Huntemann M."/>
            <person name="Mavromatis K."/>
            <person name="Mikhailova N."/>
            <person name="Pati A."/>
            <person name="Chen A."/>
            <person name="Palaniappan K."/>
            <person name="Land M."/>
            <person name="Brambilla E.M."/>
            <person name="Rohde M."/>
            <person name="Abt B."/>
            <person name="Verbarg S."/>
            <person name="Goker M."/>
            <person name="Bristow J."/>
            <person name="Eisen J.A."/>
            <person name="Markowitz V."/>
            <person name="Hugenholtz P."/>
            <person name="Kyrpides N.C."/>
            <person name="Klenk H.P."/>
            <person name="Woyke T."/>
        </authorList>
    </citation>
    <scope>NUCLEOTIDE SEQUENCE [LARGE SCALE GENOMIC DNA]</scope>
    <source>
        <strain evidence="2">ATCC 35100 / DSM 5205 / JP2</strain>
    </source>
</reference>
<evidence type="ECO:0000313" key="2">
    <source>
        <dbReference type="Proteomes" id="UP000005317"/>
    </source>
</evidence>
<evidence type="ECO:0000313" key="1">
    <source>
        <dbReference type="EMBL" id="EIJ33691.1"/>
    </source>
</evidence>
<dbReference type="Gene3D" id="1.10.3290.10">
    <property type="entry name" value="Fido-like domain"/>
    <property type="match status" value="1"/>
</dbReference>
<protein>
    <recommendedName>
        <fullName evidence="3">Filamentation induced by cAMP protein Fic</fullName>
    </recommendedName>
</protein>
<name>A0A656H9S9_THINJ</name>
<proteinExistence type="predicted"/>